<name>A0AAN6G8K7_9BASI</name>
<feature type="compositionally biased region" description="Polar residues" evidence="1">
    <location>
        <begin position="749"/>
        <end position="759"/>
    </location>
</feature>
<feature type="region of interest" description="Disordered" evidence="1">
    <location>
        <begin position="893"/>
        <end position="957"/>
    </location>
</feature>
<feature type="compositionally biased region" description="Low complexity" evidence="1">
    <location>
        <begin position="1333"/>
        <end position="1346"/>
    </location>
</feature>
<feature type="region of interest" description="Disordered" evidence="1">
    <location>
        <begin position="528"/>
        <end position="548"/>
    </location>
</feature>
<feature type="compositionally biased region" description="Low complexity" evidence="1">
    <location>
        <begin position="595"/>
        <end position="640"/>
    </location>
</feature>
<feature type="compositionally biased region" description="Polar residues" evidence="1">
    <location>
        <begin position="931"/>
        <end position="944"/>
    </location>
</feature>
<feature type="compositionally biased region" description="Acidic residues" evidence="1">
    <location>
        <begin position="791"/>
        <end position="812"/>
    </location>
</feature>
<evidence type="ECO:0000256" key="1">
    <source>
        <dbReference type="SAM" id="MobiDB-lite"/>
    </source>
</evidence>
<dbReference type="Proteomes" id="UP001176521">
    <property type="component" value="Unassembled WGS sequence"/>
</dbReference>
<feature type="compositionally biased region" description="Gly residues" evidence="1">
    <location>
        <begin position="1171"/>
        <end position="1190"/>
    </location>
</feature>
<feature type="compositionally biased region" description="Basic and acidic residues" evidence="1">
    <location>
        <begin position="777"/>
        <end position="786"/>
    </location>
</feature>
<dbReference type="PANTHER" id="PTHR36721">
    <property type="entry name" value="PROLINE-RICH FAMILY PROTEIN"/>
    <property type="match status" value="1"/>
</dbReference>
<dbReference type="PANTHER" id="PTHR36721:SF15">
    <property type="entry name" value="EN_SPM-LIKE TRANSPOSON PROTEIN"/>
    <property type="match status" value="1"/>
</dbReference>
<feature type="compositionally biased region" description="Low complexity" evidence="1">
    <location>
        <begin position="813"/>
        <end position="824"/>
    </location>
</feature>
<feature type="region of interest" description="Disordered" evidence="1">
    <location>
        <begin position="1300"/>
        <end position="1374"/>
    </location>
</feature>
<feature type="compositionally biased region" description="Low complexity" evidence="1">
    <location>
        <begin position="220"/>
        <end position="270"/>
    </location>
</feature>
<keyword evidence="3" id="KW-1185">Reference proteome</keyword>
<reference evidence="2" key="1">
    <citation type="journal article" date="2023" name="PhytoFront">
        <title>Draft Genome Resources of Seven Strains of Tilletia horrida, Causal Agent of Kernel Smut of Rice.</title>
        <authorList>
            <person name="Khanal S."/>
            <person name="Antony Babu S."/>
            <person name="Zhou X.G."/>
        </authorList>
    </citation>
    <scope>NUCLEOTIDE SEQUENCE</scope>
    <source>
        <strain evidence="2">TX3</strain>
    </source>
</reference>
<feature type="compositionally biased region" description="Low complexity" evidence="1">
    <location>
        <begin position="945"/>
        <end position="957"/>
    </location>
</feature>
<dbReference type="EMBL" id="JAPDMQ010000498">
    <property type="protein sequence ID" value="KAK0523642.1"/>
    <property type="molecule type" value="Genomic_DNA"/>
</dbReference>
<feature type="compositionally biased region" description="Polar residues" evidence="1">
    <location>
        <begin position="370"/>
        <end position="383"/>
    </location>
</feature>
<feature type="compositionally biased region" description="Low complexity" evidence="1">
    <location>
        <begin position="278"/>
        <end position="311"/>
    </location>
</feature>
<feature type="region of interest" description="Disordered" evidence="1">
    <location>
        <begin position="1560"/>
        <end position="1595"/>
    </location>
</feature>
<feature type="compositionally biased region" description="Acidic residues" evidence="1">
    <location>
        <begin position="906"/>
        <end position="917"/>
    </location>
</feature>
<feature type="region of interest" description="Disordered" evidence="1">
    <location>
        <begin position="566"/>
        <end position="640"/>
    </location>
</feature>
<organism evidence="2 3">
    <name type="scientific">Tilletia horrida</name>
    <dbReference type="NCBI Taxonomy" id="155126"/>
    <lineage>
        <taxon>Eukaryota</taxon>
        <taxon>Fungi</taxon>
        <taxon>Dikarya</taxon>
        <taxon>Basidiomycota</taxon>
        <taxon>Ustilaginomycotina</taxon>
        <taxon>Exobasidiomycetes</taxon>
        <taxon>Tilletiales</taxon>
        <taxon>Tilletiaceae</taxon>
        <taxon>Tilletia</taxon>
    </lineage>
</organism>
<feature type="compositionally biased region" description="Basic residues" evidence="1">
    <location>
        <begin position="1347"/>
        <end position="1361"/>
    </location>
</feature>
<feature type="region of interest" description="Disordered" evidence="1">
    <location>
        <begin position="658"/>
        <end position="881"/>
    </location>
</feature>
<feature type="compositionally biased region" description="Basic and acidic residues" evidence="1">
    <location>
        <begin position="1362"/>
        <end position="1371"/>
    </location>
</feature>
<accession>A0AAN6G8K7</accession>
<feature type="region of interest" description="Disordered" evidence="1">
    <location>
        <begin position="1171"/>
        <end position="1194"/>
    </location>
</feature>
<feature type="compositionally biased region" description="Acidic residues" evidence="1">
    <location>
        <begin position="1306"/>
        <end position="1332"/>
    </location>
</feature>
<comment type="caution">
    <text evidence="2">The sequence shown here is derived from an EMBL/GenBank/DDBJ whole genome shotgun (WGS) entry which is preliminary data.</text>
</comment>
<gene>
    <name evidence="2" type="ORF">OC842_006077</name>
</gene>
<evidence type="ECO:0000313" key="2">
    <source>
        <dbReference type="EMBL" id="KAK0523642.1"/>
    </source>
</evidence>
<feature type="region of interest" description="Disordered" evidence="1">
    <location>
        <begin position="217"/>
        <end position="316"/>
    </location>
</feature>
<feature type="region of interest" description="Disordered" evidence="1">
    <location>
        <begin position="338"/>
        <end position="389"/>
    </location>
</feature>
<feature type="compositionally biased region" description="Low complexity" evidence="1">
    <location>
        <begin position="730"/>
        <end position="748"/>
    </location>
</feature>
<feature type="compositionally biased region" description="Low complexity" evidence="1">
    <location>
        <begin position="532"/>
        <end position="547"/>
    </location>
</feature>
<feature type="compositionally biased region" description="Polar residues" evidence="1">
    <location>
        <begin position="570"/>
        <end position="581"/>
    </location>
</feature>
<feature type="compositionally biased region" description="Low complexity" evidence="1">
    <location>
        <begin position="338"/>
        <end position="353"/>
    </location>
</feature>
<sequence>MPPSSSKLKPSPSPSSARMEPMPARRAAAADYLLSVCHLPVPGVDAQAFLNAVQGSLSQSTIDSLDRLSDHLFGASQGEGGGGGGGGGVAAAVAAAVAGPAPPPSSSSPSTLPGCSCGGCVVAPAGYEMVGSTVMRIVLSSGLIVHVSGLPDLSAGAFTGAYRMTFEPVGFEGSFAKKDSLPATQHMVVDRTFIEHLVHNRTFAEWLEKGSGLFPPATVSASTSSKSTAASSASTKAKAKPTSSTSSTSTSSTTTGTTTTSTKKTAGPTTSKKKEKTAATAASPAASTSTSEITAVSSSSPLLSSTAAANSQPKSRTPAVATALSTFPAVAATYMASPRAATSPTTPAAGTPAPSAPPMARTDSHKENSAGLSPSFAPSTATKVQRAAGRRAQVAASRALALIEQGNAANAKKAKAAQEASKPVQNAEIVQDDPCLDLDETVIASVSLAYEASDRGQLQTALKCIDIGRAWLGAADDRGKRSLQAWQDDSTMLSDAEAHIRARFMAKRTLRHLEDLLQVSWTDALKDSNLNSPSGDGDGSSSPSQQSKALRGLIKALTVLQDEVDGIQPAPSSDGESSNDASKVLAPTPAPAAAPTPASAAPAAQAQSSTEKVKEAAPAPAQKAAKPASSVPAAAAQQAQLAKKPIFKSGFLNAFSASNRTRSQTSSTSTSSKTSPSLATTAAAAPGLGAPTPAAKPPQETAASSTTAAANAATASKQAAMPASEPPSSPAASPTTAAAAPALSTKASKNPSSWVSELMQQLKLAPEEDGPEQADNPAKEHGKEDVPQIQETEEHEEQNAETDEEADFEEEIAAAAAAAAAAAVEKLRAQRNKKRLAQSVQKDVNKIQARPQAKVPPDQARLTPRLAAANSPSLISSGARIDDEDAFMDQSVPMRFTDADVPLHDTEDDGEEYEEEMDARKKLAQPAPRSGPTSSSHSPVMQSESPQSSKKALSKAKTAAIQSAKKVVPSETVETPPPALSELVSIAAPFKSVAIAVQKKLSARPSPDASGGKTNERASTMAWAIWLPPIEEDLQRVGIWSSTSVPPAWSSTIGTDGELGYVPDFVGEPGKLWFGEALSQGLFLARMSVRLPNAYGSPNYMETLLRGMDRSRRATLKWLALRGAPATFATPRVLDQFIADAKKLQSIQLFVLPEPEKKSVGPGLGPAGIGAGGAAHGGSGGGGGGGGATGGDSAQTMARLPSNLLSASTDLRRLSIVSPSYRTDFHFDPSSVTNLAKLVHLTLLLDEGSDIDVDWIKSVLRLCAGSLETLQLSGALTTGLSQPAGVEMGMEADADAAHGKMLEPSSSEDDDDDDSDEDEESDDSDDGSDGEGESSAQRHSRGQSSGHGHRRQQSSRSHQQHGQREASDSKMTRPMSKLTRLTLEDTASWGSAAQDLFESMHAPVLANLVLAGPRLDRQILAFGVTHLSLWPAPGANAHLPAHMSLSRPKQWVTRMLMHLDSLTHLELGVTQRAGVGTGGGGGGLSRGIDTNEIVMGVEQVVIDLEKEMLVLEAESGEAPPQPLGRPLLGTLRSLTIHHLPFDGVSLGRTVIARQRMAAATAAQDEAWGGPPSSDGSDEDEDDDSDYGGGGYYDDDEGGGGGGYGYGYGRRFGTAARRSKVGRAVALESVRLVKCDKVTEAMRSLLRRHLVHFSTE</sequence>
<evidence type="ECO:0000313" key="3">
    <source>
        <dbReference type="Proteomes" id="UP001176521"/>
    </source>
</evidence>
<feature type="compositionally biased region" description="Acidic residues" evidence="1">
    <location>
        <begin position="1575"/>
        <end position="1585"/>
    </location>
</feature>
<feature type="compositionally biased region" description="Low complexity" evidence="1">
    <location>
        <begin position="1560"/>
        <end position="1574"/>
    </location>
</feature>
<proteinExistence type="predicted"/>
<feature type="region of interest" description="Disordered" evidence="1">
    <location>
        <begin position="1"/>
        <end position="24"/>
    </location>
</feature>
<feature type="compositionally biased region" description="Low complexity" evidence="1">
    <location>
        <begin position="665"/>
        <end position="723"/>
    </location>
</feature>
<protein>
    <submittedName>
        <fullName evidence="2">Uncharacterized protein</fullName>
    </submittedName>
</protein>